<dbReference type="GO" id="GO:0097367">
    <property type="term" value="F:carbohydrate derivative binding"/>
    <property type="evidence" value="ECO:0007669"/>
    <property type="project" value="InterPro"/>
</dbReference>
<proteinExistence type="predicted"/>
<name>A0A9X3MWJ4_9ACTN</name>
<organism evidence="3 4">
    <name type="scientific">Solirubrobacter ginsenosidimutans</name>
    <dbReference type="NCBI Taxonomy" id="490573"/>
    <lineage>
        <taxon>Bacteria</taxon>
        <taxon>Bacillati</taxon>
        <taxon>Actinomycetota</taxon>
        <taxon>Thermoleophilia</taxon>
        <taxon>Solirubrobacterales</taxon>
        <taxon>Solirubrobacteraceae</taxon>
        <taxon>Solirubrobacter</taxon>
    </lineage>
</organism>
<dbReference type="Pfam" id="PF01380">
    <property type="entry name" value="SIS"/>
    <property type="match status" value="2"/>
</dbReference>
<dbReference type="RefSeq" id="WP_270043000.1">
    <property type="nucleotide sequence ID" value="NZ_JAPDOD010000027.1"/>
</dbReference>
<comment type="caution">
    <text evidence="3">The sequence shown here is derived from an EMBL/GenBank/DDBJ whole genome shotgun (WGS) entry which is preliminary data.</text>
</comment>
<dbReference type="Gene3D" id="3.40.50.10490">
    <property type="entry name" value="Glucose-6-phosphate isomerase like protein, domain 1"/>
    <property type="match status" value="2"/>
</dbReference>
<dbReference type="AlphaFoldDB" id="A0A9X3MWJ4"/>
<accession>A0A9X3MWJ4</accession>
<dbReference type="PANTHER" id="PTHR10937">
    <property type="entry name" value="GLUCOSAMINE--FRUCTOSE-6-PHOSPHATE AMINOTRANSFERASE, ISOMERIZING"/>
    <property type="match status" value="1"/>
</dbReference>
<keyword evidence="1" id="KW-0677">Repeat</keyword>
<dbReference type="InterPro" id="IPR035466">
    <property type="entry name" value="GlmS/AgaS_SIS"/>
</dbReference>
<reference evidence="3" key="1">
    <citation type="submission" date="2022-10" db="EMBL/GenBank/DDBJ databases">
        <title>The WGS of Solirubrobacter ginsenosidimutans DSM 21036.</title>
        <authorList>
            <person name="Jiang Z."/>
        </authorList>
    </citation>
    <scope>NUCLEOTIDE SEQUENCE</scope>
    <source>
        <strain evidence="3">DSM 21036</strain>
    </source>
</reference>
<evidence type="ECO:0000313" key="4">
    <source>
        <dbReference type="Proteomes" id="UP001149140"/>
    </source>
</evidence>
<evidence type="ECO:0000259" key="2">
    <source>
        <dbReference type="PROSITE" id="PS51464"/>
    </source>
</evidence>
<dbReference type="EMBL" id="JAPDOD010000027">
    <property type="protein sequence ID" value="MDA0163752.1"/>
    <property type="molecule type" value="Genomic_DNA"/>
</dbReference>
<evidence type="ECO:0000313" key="3">
    <source>
        <dbReference type="EMBL" id="MDA0163752.1"/>
    </source>
</evidence>
<dbReference type="InterPro" id="IPR046348">
    <property type="entry name" value="SIS_dom_sf"/>
</dbReference>
<dbReference type="InterPro" id="IPR001347">
    <property type="entry name" value="SIS_dom"/>
</dbReference>
<feature type="domain" description="SIS" evidence="2">
    <location>
        <begin position="29"/>
        <end position="168"/>
    </location>
</feature>
<dbReference type="GO" id="GO:1901135">
    <property type="term" value="P:carbohydrate derivative metabolic process"/>
    <property type="evidence" value="ECO:0007669"/>
    <property type="project" value="InterPro"/>
</dbReference>
<gene>
    <name evidence="3" type="ORF">OM076_26010</name>
</gene>
<dbReference type="InterPro" id="IPR035490">
    <property type="entry name" value="GlmS/FrlB_SIS"/>
</dbReference>
<dbReference type="Proteomes" id="UP001149140">
    <property type="component" value="Unassembled WGS sequence"/>
</dbReference>
<dbReference type="SUPFAM" id="SSF53697">
    <property type="entry name" value="SIS domain"/>
    <property type="match status" value="1"/>
</dbReference>
<sequence length="330" mass="34078">MSLARSEMAEQPAVLDRLLRESAGAIAAAGEEIAARRPRFGVIAARGSSDNAARYAQHLFGRYWGMPVALATPSLHTLYDASLNYRDALVLGISQSGASPDVAGVVAAANEQGAITIAITNEPDSLLGRSATHVIALRTGPERSVAATKTYTASLGAIAALAGVDDEELAQIPDAMARQLGVDVPFEAAAGWERLAVVGRGVAYGTAFEAALKLSELTGVIAAPWSSADFMHGPIAIVEPGFPILAIAPSGPTLDGMRELLDAASSRGADVTVISDAPLAGRRIALEPVPEWLSPLVAVIPAQLLAVGAAEHLGRDVDRPTGLQKVTLTS</sequence>
<evidence type="ECO:0000256" key="1">
    <source>
        <dbReference type="ARBA" id="ARBA00022737"/>
    </source>
</evidence>
<keyword evidence="4" id="KW-1185">Reference proteome</keyword>
<dbReference type="PANTHER" id="PTHR10937:SF8">
    <property type="entry name" value="AMINOTRANSFERASE-RELATED"/>
    <property type="match status" value="1"/>
</dbReference>
<dbReference type="CDD" id="cd05008">
    <property type="entry name" value="SIS_GlmS_GlmD_1"/>
    <property type="match status" value="1"/>
</dbReference>
<feature type="domain" description="SIS" evidence="2">
    <location>
        <begin position="182"/>
        <end position="320"/>
    </location>
</feature>
<dbReference type="CDD" id="cd05009">
    <property type="entry name" value="SIS_GlmS_GlmD_2"/>
    <property type="match status" value="1"/>
</dbReference>
<dbReference type="PROSITE" id="PS51464">
    <property type="entry name" value="SIS"/>
    <property type="match status" value="2"/>
</dbReference>
<protein>
    <submittedName>
        <fullName evidence="3">SIS domain-containing protein</fullName>
    </submittedName>
</protein>